<keyword evidence="1" id="KW-0805">Transcription regulation</keyword>
<dbReference type="AlphaFoldDB" id="A0AA45HJ66"/>
<protein>
    <submittedName>
        <fullName evidence="5">LacI family transcriptional regulator</fullName>
    </submittedName>
</protein>
<gene>
    <name evidence="5" type="ORF">C7380_105149</name>
</gene>
<dbReference type="PANTHER" id="PTHR30146:SF109">
    <property type="entry name" value="HTH-TYPE TRANSCRIPTIONAL REGULATOR GALS"/>
    <property type="match status" value="1"/>
</dbReference>
<keyword evidence="6" id="KW-1185">Reference proteome</keyword>
<dbReference type="Pfam" id="PF13377">
    <property type="entry name" value="Peripla_BP_3"/>
    <property type="match status" value="1"/>
</dbReference>
<dbReference type="EMBL" id="QGGI01000005">
    <property type="protein sequence ID" value="PWJ95519.1"/>
    <property type="molecule type" value="Genomic_DNA"/>
</dbReference>
<dbReference type="Gene3D" id="1.10.260.40">
    <property type="entry name" value="lambda repressor-like DNA-binding domains"/>
    <property type="match status" value="1"/>
</dbReference>
<dbReference type="InterPro" id="IPR010982">
    <property type="entry name" value="Lambda_DNA-bd_dom_sf"/>
</dbReference>
<keyword evidence="3" id="KW-0804">Transcription</keyword>
<organism evidence="5 6">
    <name type="scientific">Oceanotoga teriensis</name>
    <dbReference type="NCBI Taxonomy" id="515440"/>
    <lineage>
        <taxon>Bacteria</taxon>
        <taxon>Thermotogati</taxon>
        <taxon>Thermotogota</taxon>
        <taxon>Thermotogae</taxon>
        <taxon>Petrotogales</taxon>
        <taxon>Petrotogaceae</taxon>
        <taxon>Oceanotoga</taxon>
    </lineage>
</organism>
<evidence type="ECO:0000256" key="2">
    <source>
        <dbReference type="ARBA" id="ARBA00023125"/>
    </source>
</evidence>
<dbReference type="PROSITE" id="PS50932">
    <property type="entry name" value="HTH_LACI_2"/>
    <property type="match status" value="1"/>
</dbReference>
<evidence type="ECO:0000313" key="5">
    <source>
        <dbReference type="EMBL" id="PWJ95519.1"/>
    </source>
</evidence>
<dbReference type="Pfam" id="PF00356">
    <property type="entry name" value="LacI"/>
    <property type="match status" value="1"/>
</dbReference>
<dbReference type="InterPro" id="IPR028082">
    <property type="entry name" value="Peripla_BP_I"/>
</dbReference>
<dbReference type="PANTHER" id="PTHR30146">
    <property type="entry name" value="LACI-RELATED TRANSCRIPTIONAL REPRESSOR"/>
    <property type="match status" value="1"/>
</dbReference>
<evidence type="ECO:0000256" key="1">
    <source>
        <dbReference type="ARBA" id="ARBA00023015"/>
    </source>
</evidence>
<accession>A0AA45HJ66</accession>
<dbReference type="InterPro" id="IPR000843">
    <property type="entry name" value="HTH_LacI"/>
</dbReference>
<proteinExistence type="predicted"/>
<dbReference type="RefSeq" id="WP_146192152.1">
    <property type="nucleotide sequence ID" value="NZ_JAMHJO010000003.1"/>
</dbReference>
<dbReference type="InterPro" id="IPR046335">
    <property type="entry name" value="LacI/GalR-like_sensor"/>
</dbReference>
<dbReference type="SUPFAM" id="SSF47413">
    <property type="entry name" value="lambda repressor-like DNA-binding domains"/>
    <property type="match status" value="1"/>
</dbReference>
<dbReference type="GO" id="GO:0003700">
    <property type="term" value="F:DNA-binding transcription factor activity"/>
    <property type="evidence" value="ECO:0007669"/>
    <property type="project" value="TreeGrafter"/>
</dbReference>
<comment type="caution">
    <text evidence="5">The sequence shown here is derived from an EMBL/GenBank/DDBJ whole genome shotgun (WGS) entry which is preliminary data.</text>
</comment>
<name>A0AA45HJ66_9BACT</name>
<keyword evidence="2" id="KW-0238">DNA-binding</keyword>
<dbReference type="SUPFAM" id="SSF53822">
    <property type="entry name" value="Periplasmic binding protein-like I"/>
    <property type="match status" value="1"/>
</dbReference>
<evidence type="ECO:0000259" key="4">
    <source>
        <dbReference type="PROSITE" id="PS50932"/>
    </source>
</evidence>
<evidence type="ECO:0000256" key="3">
    <source>
        <dbReference type="ARBA" id="ARBA00023163"/>
    </source>
</evidence>
<sequence length="323" mass="36380">MKTTLRDIAEYSGFNVSTVSRALNDDKRISDDTKEKILNVAKKLHYFGEKNKIILFLIANPISSVRNDDFFSKVLEGILSCTKNFGYHCVVRTIEKNDNSLGKIFIENISGIIIGGIPMPKNIINLIATSEIPVVQIGHYKGLEHIPSVSNDNFRGGYIAAKKIVERNYKKILVFSGPLNVETFKERFSGVKKYLEEIDRIKDLEIIECQSFDWNDGYEEAKKIVSSINQKTAIFCLTDWLAKGVIKALKEENFEIPQDIGLMGFGNLPFSEHIDPSLTTVTLNPYLLGVFSITVVNEIINKSNNVNTEKILVEPGIIERKSI</sequence>
<evidence type="ECO:0000313" key="6">
    <source>
        <dbReference type="Proteomes" id="UP000245921"/>
    </source>
</evidence>
<dbReference type="SMART" id="SM00354">
    <property type="entry name" value="HTH_LACI"/>
    <property type="match status" value="1"/>
</dbReference>
<feature type="domain" description="HTH lacI-type" evidence="4">
    <location>
        <begin position="3"/>
        <end position="46"/>
    </location>
</feature>
<dbReference type="Gene3D" id="3.40.50.2300">
    <property type="match status" value="2"/>
</dbReference>
<dbReference type="CDD" id="cd01392">
    <property type="entry name" value="HTH_LacI"/>
    <property type="match status" value="1"/>
</dbReference>
<reference evidence="5 6" key="1">
    <citation type="submission" date="2018-05" db="EMBL/GenBank/DDBJ databases">
        <title>Genomic Encyclopedia of Type Strains, Phase IV (KMG-IV): sequencing the most valuable type-strain genomes for metagenomic binning, comparative biology and taxonomic classification.</title>
        <authorList>
            <person name="Goeker M."/>
        </authorList>
    </citation>
    <scope>NUCLEOTIDE SEQUENCE [LARGE SCALE GENOMIC DNA]</scope>
    <source>
        <strain evidence="5 6">DSM 24906</strain>
    </source>
</reference>
<dbReference type="GO" id="GO:0000976">
    <property type="term" value="F:transcription cis-regulatory region binding"/>
    <property type="evidence" value="ECO:0007669"/>
    <property type="project" value="TreeGrafter"/>
</dbReference>
<dbReference type="Proteomes" id="UP000245921">
    <property type="component" value="Unassembled WGS sequence"/>
</dbReference>
<dbReference type="CDD" id="cd06267">
    <property type="entry name" value="PBP1_LacI_sugar_binding-like"/>
    <property type="match status" value="1"/>
</dbReference>